<dbReference type="GO" id="GO:0016020">
    <property type="term" value="C:membrane"/>
    <property type="evidence" value="ECO:0007669"/>
    <property type="project" value="UniProtKB-SubCell"/>
</dbReference>
<proteinExistence type="predicted"/>
<dbReference type="InterPro" id="IPR045265">
    <property type="entry name" value="AIR12_DOMON"/>
</dbReference>
<dbReference type="PANTHER" id="PTHR23130:SF159">
    <property type="entry name" value="OS08G0335600 PROTEIN"/>
    <property type="match status" value="1"/>
</dbReference>
<feature type="signal peptide" evidence="5">
    <location>
        <begin position="1"/>
        <end position="16"/>
    </location>
</feature>
<feature type="domain" description="DOMON" evidence="6">
    <location>
        <begin position="39"/>
        <end position="151"/>
    </location>
</feature>
<feature type="chain" id="PRO_5042923976" description="DOMON domain-containing protein" evidence="5">
    <location>
        <begin position="17"/>
        <end position="306"/>
    </location>
</feature>
<evidence type="ECO:0000256" key="2">
    <source>
        <dbReference type="ARBA" id="ARBA00022448"/>
    </source>
</evidence>
<evidence type="ECO:0000256" key="1">
    <source>
        <dbReference type="ARBA" id="ARBA00004370"/>
    </source>
</evidence>
<evidence type="ECO:0000256" key="3">
    <source>
        <dbReference type="ARBA" id="ARBA00022729"/>
    </source>
</evidence>
<evidence type="ECO:0000313" key="8">
    <source>
        <dbReference type="Proteomes" id="UP001418222"/>
    </source>
</evidence>
<dbReference type="PROSITE" id="PS50836">
    <property type="entry name" value="DOMON"/>
    <property type="match status" value="1"/>
</dbReference>
<organism evidence="7 8">
    <name type="scientific">Platanthera zijinensis</name>
    <dbReference type="NCBI Taxonomy" id="2320716"/>
    <lineage>
        <taxon>Eukaryota</taxon>
        <taxon>Viridiplantae</taxon>
        <taxon>Streptophyta</taxon>
        <taxon>Embryophyta</taxon>
        <taxon>Tracheophyta</taxon>
        <taxon>Spermatophyta</taxon>
        <taxon>Magnoliopsida</taxon>
        <taxon>Liliopsida</taxon>
        <taxon>Asparagales</taxon>
        <taxon>Orchidaceae</taxon>
        <taxon>Orchidoideae</taxon>
        <taxon>Orchideae</taxon>
        <taxon>Orchidinae</taxon>
        <taxon>Platanthera</taxon>
    </lineage>
</organism>
<protein>
    <recommendedName>
        <fullName evidence="6">DOMON domain-containing protein</fullName>
    </recommendedName>
</protein>
<gene>
    <name evidence="7" type="ORF">KSP39_PZI011860</name>
</gene>
<name>A0AAP0G4L9_9ASPA</name>
<dbReference type="Pfam" id="PF04526">
    <property type="entry name" value="DUF568"/>
    <property type="match status" value="1"/>
</dbReference>
<dbReference type="PANTHER" id="PTHR23130">
    <property type="entry name" value="CYTOCHROME B561 AND DOMON DOMAIN-CONTAINING PROTEIN"/>
    <property type="match status" value="1"/>
</dbReference>
<comment type="caution">
    <text evidence="7">The sequence shown here is derived from an EMBL/GenBank/DDBJ whole genome shotgun (WGS) entry which is preliminary data.</text>
</comment>
<dbReference type="Proteomes" id="UP001418222">
    <property type="component" value="Unassembled WGS sequence"/>
</dbReference>
<dbReference type="EMBL" id="JBBWWQ010000010">
    <property type="protein sequence ID" value="KAK8936809.1"/>
    <property type="molecule type" value="Genomic_DNA"/>
</dbReference>
<evidence type="ECO:0000313" key="7">
    <source>
        <dbReference type="EMBL" id="KAK8936809.1"/>
    </source>
</evidence>
<evidence type="ECO:0000256" key="5">
    <source>
        <dbReference type="SAM" id="SignalP"/>
    </source>
</evidence>
<keyword evidence="3 5" id="KW-0732">Signal</keyword>
<keyword evidence="2" id="KW-0813">Transport</keyword>
<comment type="subcellular location">
    <subcellularLocation>
        <location evidence="1">Membrane</location>
    </subcellularLocation>
</comment>
<sequence length="306" mass="33277">MFSSFLILLLPALGAAASCNSYEFAADVSFASCADLHHLNASLHWSYAPKAGTLRMAFRAARAADGWVAWGINPAGDKMPGTEAVVAFRHSNGSMVGYATPLDGYSPAMLPAEVSFPVYNLAAEYVKGEMIIFATLGVWNSSNVTHLWQVGSTVVGDVPQKHETFGDNLMSELAQKWHSPPGSPRGLAGTVFGALEHHLAVNLAAAERCFDVEEAEIQEARRKLLARSSRHRSSRRLPSLLEELVKLKLQPSLDLKLDSPRLYSPIGLAATVFSAEWILVECTRCVSNNWYQSEVLNLCGDSEGLK</sequence>
<evidence type="ECO:0000256" key="4">
    <source>
        <dbReference type="ARBA" id="ARBA00023136"/>
    </source>
</evidence>
<dbReference type="AlphaFoldDB" id="A0AAP0G4L9"/>
<keyword evidence="8" id="KW-1185">Reference proteome</keyword>
<dbReference type="InterPro" id="IPR005018">
    <property type="entry name" value="DOMON_domain"/>
</dbReference>
<reference evidence="7 8" key="1">
    <citation type="journal article" date="2022" name="Nat. Plants">
        <title>Genomes of leafy and leafless Platanthera orchids illuminate the evolution of mycoheterotrophy.</title>
        <authorList>
            <person name="Li M.H."/>
            <person name="Liu K.W."/>
            <person name="Li Z."/>
            <person name="Lu H.C."/>
            <person name="Ye Q.L."/>
            <person name="Zhang D."/>
            <person name="Wang J.Y."/>
            <person name="Li Y.F."/>
            <person name="Zhong Z.M."/>
            <person name="Liu X."/>
            <person name="Yu X."/>
            <person name="Liu D.K."/>
            <person name="Tu X.D."/>
            <person name="Liu B."/>
            <person name="Hao Y."/>
            <person name="Liao X.Y."/>
            <person name="Jiang Y.T."/>
            <person name="Sun W.H."/>
            <person name="Chen J."/>
            <person name="Chen Y.Q."/>
            <person name="Ai Y."/>
            <person name="Zhai J.W."/>
            <person name="Wu S.S."/>
            <person name="Zhou Z."/>
            <person name="Hsiao Y.Y."/>
            <person name="Wu W.L."/>
            <person name="Chen Y.Y."/>
            <person name="Lin Y.F."/>
            <person name="Hsu J.L."/>
            <person name="Li C.Y."/>
            <person name="Wang Z.W."/>
            <person name="Zhao X."/>
            <person name="Zhong W.Y."/>
            <person name="Ma X.K."/>
            <person name="Ma L."/>
            <person name="Huang J."/>
            <person name="Chen G.Z."/>
            <person name="Huang M.Z."/>
            <person name="Huang L."/>
            <person name="Peng D.H."/>
            <person name="Luo Y.B."/>
            <person name="Zou S.Q."/>
            <person name="Chen S.P."/>
            <person name="Lan S."/>
            <person name="Tsai W.C."/>
            <person name="Van de Peer Y."/>
            <person name="Liu Z.J."/>
        </authorList>
    </citation>
    <scope>NUCLEOTIDE SEQUENCE [LARGE SCALE GENOMIC DNA]</scope>
    <source>
        <strain evidence="7">Lor287</strain>
    </source>
</reference>
<accession>A0AAP0G4L9</accession>
<evidence type="ECO:0000259" key="6">
    <source>
        <dbReference type="PROSITE" id="PS50836"/>
    </source>
</evidence>
<keyword evidence="4" id="KW-0472">Membrane</keyword>
<dbReference type="CDD" id="cd09629">
    <property type="entry name" value="DOMON_CIL1_like"/>
    <property type="match status" value="1"/>
</dbReference>